<dbReference type="Gene3D" id="3.80.10.10">
    <property type="entry name" value="Ribonuclease Inhibitor"/>
    <property type="match status" value="1"/>
</dbReference>
<reference evidence="6" key="1">
    <citation type="journal article" date="2017" name="Front. Plant Sci.">
        <title>Climate Clever Clovers: New Paradigm to Reduce the Environmental Footprint of Ruminants by Breeding Low Methanogenic Forages Utilizing Haplotype Variation.</title>
        <authorList>
            <person name="Kaur P."/>
            <person name="Appels R."/>
            <person name="Bayer P.E."/>
            <person name="Keeble-Gagnere G."/>
            <person name="Wang J."/>
            <person name="Hirakawa H."/>
            <person name="Shirasawa K."/>
            <person name="Vercoe P."/>
            <person name="Stefanova K."/>
            <person name="Durmic Z."/>
            <person name="Nichols P."/>
            <person name="Revell C."/>
            <person name="Isobe S.N."/>
            <person name="Edwards D."/>
            <person name="Erskine W."/>
        </authorList>
    </citation>
    <scope>NUCLEOTIDE SEQUENCE [LARGE SCALE GENOMIC DNA]</scope>
    <source>
        <strain evidence="6">cv. Daliak</strain>
    </source>
</reference>
<dbReference type="PANTHER" id="PTHR33463:SF105">
    <property type="entry name" value="AND NB-ARC DOMAIN DISEASE RESISTANCE PROTEIN, PUTATIVE-RELATED"/>
    <property type="match status" value="1"/>
</dbReference>
<keyword evidence="2" id="KW-0175">Coiled coil</keyword>
<dbReference type="AlphaFoldDB" id="A0A2Z6LQ26"/>
<evidence type="ECO:0000256" key="3">
    <source>
        <dbReference type="SAM" id="MobiDB-lite"/>
    </source>
</evidence>
<dbReference type="SUPFAM" id="SSF52058">
    <property type="entry name" value="L domain-like"/>
    <property type="match status" value="1"/>
</dbReference>
<accession>A0A2Z6LQ26</accession>
<evidence type="ECO:0000313" key="5">
    <source>
        <dbReference type="EMBL" id="GAU18656.1"/>
    </source>
</evidence>
<dbReference type="OrthoDB" id="1421578at2759"/>
<evidence type="ECO:0000259" key="4">
    <source>
        <dbReference type="Pfam" id="PF23247"/>
    </source>
</evidence>
<gene>
    <name evidence="5" type="ORF">TSUD_124890</name>
</gene>
<dbReference type="InterPro" id="IPR032675">
    <property type="entry name" value="LRR_dom_sf"/>
</dbReference>
<feature type="coiled-coil region" evidence="2">
    <location>
        <begin position="547"/>
        <end position="574"/>
    </location>
</feature>
<feature type="region of interest" description="Disordered" evidence="3">
    <location>
        <begin position="316"/>
        <end position="348"/>
    </location>
</feature>
<evidence type="ECO:0000256" key="1">
    <source>
        <dbReference type="ARBA" id="ARBA00022821"/>
    </source>
</evidence>
<feature type="compositionally biased region" description="Polar residues" evidence="3">
    <location>
        <begin position="329"/>
        <end position="342"/>
    </location>
</feature>
<organism evidence="5 6">
    <name type="scientific">Trifolium subterraneum</name>
    <name type="common">Subterranean clover</name>
    <dbReference type="NCBI Taxonomy" id="3900"/>
    <lineage>
        <taxon>Eukaryota</taxon>
        <taxon>Viridiplantae</taxon>
        <taxon>Streptophyta</taxon>
        <taxon>Embryophyta</taxon>
        <taxon>Tracheophyta</taxon>
        <taxon>Spermatophyta</taxon>
        <taxon>Magnoliopsida</taxon>
        <taxon>eudicotyledons</taxon>
        <taxon>Gunneridae</taxon>
        <taxon>Pentapetalae</taxon>
        <taxon>rosids</taxon>
        <taxon>fabids</taxon>
        <taxon>Fabales</taxon>
        <taxon>Fabaceae</taxon>
        <taxon>Papilionoideae</taxon>
        <taxon>50 kb inversion clade</taxon>
        <taxon>NPAAA clade</taxon>
        <taxon>Hologalegina</taxon>
        <taxon>IRL clade</taxon>
        <taxon>Trifolieae</taxon>
        <taxon>Trifolium</taxon>
    </lineage>
</organism>
<dbReference type="PANTHER" id="PTHR33463">
    <property type="entry name" value="NB-ARC DOMAIN-CONTAINING PROTEIN-RELATED"/>
    <property type="match status" value="1"/>
</dbReference>
<feature type="domain" description="Disease resistance protein At4g27190-like leucine-rich repeats" evidence="4">
    <location>
        <begin position="129"/>
        <end position="228"/>
    </location>
</feature>
<feature type="domain" description="Disease resistance protein At4g27190-like leucine-rich repeats" evidence="4">
    <location>
        <begin position="15"/>
        <end position="114"/>
    </location>
</feature>
<keyword evidence="1" id="KW-0611">Plant defense</keyword>
<evidence type="ECO:0000313" key="6">
    <source>
        <dbReference type="Proteomes" id="UP000242715"/>
    </source>
</evidence>
<dbReference type="InterPro" id="IPR057135">
    <property type="entry name" value="At4g27190-like_LRR"/>
</dbReference>
<evidence type="ECO:0000256" key="2">
    <source>
        <dbReference type="SAM" id="Coils"/>
    </source>
</evidence>
<dbReference type="EMBL" id="DF973188">
    <property type="protein sequence ID" value="GAU18656.1"/>
    <property type="molecule type" value="Genomic_DNA"/>
</dbReference>
<dbReference type="Pfam" id="PF23247">
    <property type="entry name" value="LRR_RPS2"/>
    <property type="match status" value="2"/>
</dbReference>
<name>A0A2Z6LQ26_TRISU</name>
<proteinExistence type="predicted"/>
<sequence>MNAETIGANSAQQFSGNMEHFLALESLEVSGSNVESILCLNEESEREINLGLQNITLADLPMMIYLFEGPKNAFLLKNLKSITISECEKLEIVFSTSVLRCLSQLSHLKIEECNELKHIIEEDDDIENQRMSKTCFPMLKTLAVVNCNKLKSVFPISMSKELPELKVMMIGEAHELKEIFKGVGGDDQKVEIPNLKFVAFVNLPSLCHVQGIQFQAVENRFVQTCKELSLTSSGDFGSEGFRIDDIYIDFGIDGIGIDEHMKLVGIFRQLKEMMTSSQKEMNQTPPEAENEFIENVPNLEILSEATLPTNSIELISEQSTSQQHRHSLSQELLNEQSKSQQHPLGEIDNVVPPSQVIEISVEEGTTSTNGKTITSTHLQLEDRDGKKCKPSFSIVNTKLPATKDVDIGDSQETIAMEDINKLIEEDPLLAFEKLLTGVRSFSIGTLLQELKTLMDSSSDLDHFVSNHESKSKLISLFHGLNQHQRLLPSDVKEFVEKVQNFFNDNIIKLDTAQEVLKKHNQLLDSKTDLMNKLRSAKSTQAHIDSETSTANAKIHELSLQIENLENQRDGFKSVVNKCDVQKMKLKAECTEWAQQSQELISALASSEVDVREVERARNLAKEGFENFKSSFPTF</sequence>
<dbReference type="Proteomes" id="UP000242715">
    <property type="component" value="Unassembled WGS sequence"/>
</dbReference>
<dbReference type="InterPro" id="IPR050905">
    <property type="entry name" value="Plant_NBS-LRR"/>
</dbReference>
<protein>
    <recommendedName>
        <fullName evidence="4">Disease resistance protein At4g27190-like leucine-rich repeats domain-containing protein</fullName>
    </recommendedName>
</protein>
<keyword evidence="6" id="KW-1185">Reference proteome</keyword>